<comment type="caution">
    <text evidence="2">The sequence shown here is derived from an EMBL/GenBank/DDBJ whole genome shotgun (WGS) entry which is preliminary data.</text>
</comment>
<keyword evidence="1" id="KW-0472">Membrane</keyword>
<dbReference type="EMBL" id="JAODUP010000819">
    <property type="protein sequence ID" value="KAK2143699.1"/>
    <property type="molecule type" value="Genomic_DNA"/>
</dbReference>
<evidence type="ECO:0000313" key="2">
    <source>
        <dbReference type="EMBL" id="KAK2143699.1"/>
    </source>
</evidence>
<reference evidence="2" key="1">
    <citation type="journal article" date="2023" name="Mol. Biol. Evol.">
        <title>Third-Generation Sequencing Reveals the Adaptive Role of the Epigenome in Three Deep-Sea Polychaetes.</title>
        <authorList>
            <person name="Perez M."/>
            <person name="Aroh O."/>
            <person name="Sun Y."/>
            <person name="Lan Y."/>
            <person name="Juniper S.K."/>
            <person name="Young C.R."/>
            <person name="Angers B."/>
            <person name="Qian P.Y."/>
        </authorList>
    </citation>
    <scope>NUCLEOTIDE SEQUENCE</scope>
    <source>
        <strain evidence="2">P08H-3</strain>
    </source>
</reference>
<organism evidence="2 3">
    <name type="scientific">Paralvinella palmiformis</name>
    <dbReference type="NCBI Taxonomy" id="53620"/>
    <lineage>
        <taxon>Eukaryota</taxon>
        <taxon>Metazoa</taxon>
        <taxon>Spiralia</taxon>
        <taxon>Lophotrochozoa</taxon>
        <taxon>Annelida</taxon>
        <taxon>Polychaeta</taxon>
        <taxon>Sedentaria</taxon>
        <taxon>Canalipalpata</taxon>
        <taxon>Terebellida</taxon>
        <taxon>Terebelliformia</taxon>
        <taxon>Alvinellidae</taxon>
        <taxon>Paralvinella</taxon>
    </lineage>
</organism>
<accession>A0AAD9IZD6</accession>
<sequence>MWKKTEHHPWAEAEMAVVKTLLSKKIKSQKIPGKAECEECRRLPKGNFCKRTWTIIKFHDKNIIARDFKNGKNIALIHLTYLNYWHPTGDHQSKQPEYTNLKENQTPELGKKWKIVIAVSLALTGVSLLIGMYSVIMNTTTIPTTNTTFIDATEIEQLCMFPYFPCGLERGDVSNPGVTYTAVSQVKVGGDSLQSGFIKVGPVMGMLDIVDSNRASVLSVFVSYAPFPDTYDQPDADKGQHFYFREVVSQAEKEAIACLVKDDRLTNIYIFTWFGFTYKGTEVGTLQCLIVFSSKPATYSIRIYSDNLFDLTTNQFRVSYINSCVDCDSDVKAAQVEGKRIIMIHTDDPTSSSTPCRRIDDNENCRL</sequence>
<feature type="transmembrane region" description="Helical" evidence="1">
    <location>
        <begin position="115"/>
        <end position="136"/>
    </location>
</feature>
<keyword evidence="1" id="KW-0812">Transmembrane</keyword>
<dbReference type="Proteomes" id="UP001208570">
    <property type="component" value="Unassembled WGS sequence"/>
</dbReference>
<evidence type="ECO:0000313" key="3">
    <source>
        <dbReference type="Proteomes" id="UP001208570"/>
    </source>
</evidence>
<gene>
    <name evidence="2" type="ORF">LSH36_819g01040</name>
</gene>
<name>A0AAD9IZD6_9ANNE</name>
<keyword evidence="3" id="KW-1185">Reference proteome</keyword>
<dbReference type="AlphaFoldDB" id="A0AAD9IZD6"/>
<keyword evidence="1" id="KW-1133">Transmembrane helix</keyword>
<proteinExistence type="predicted"/>
<evidence type="ECO:0000256" key="1">
    <source>
        <dbReference type="SAM" id="Phobius"/>
    </source>
</evidence>
<protein>
    <submittedName>
        <fullName evidence="2">Uncharacterized protein</fullName>
    </submittedName>
</protein>